<reference evidence="8 9" key="1">
    <citation type="submission" date="2019-07" db="EMBL/GenBank/DDBJ databases">
        <title>Litoreibacter alkalisoli sp. nov., isolated from saline-alkaline soil.</title>
        <authorList>
            <person name="Wang S."/>
            <person name="Xu L."/>
            <person name="Xing Y.-T."/>
            <person name="Sun J.-Q."/>
        </authorList>
    </citation>
    <scope>NUCLEOTIDE SEQUENCE [LARGE SCALE GENOMIC DNA]</scope>
    <source>
        <strain evidence="8 9">LN3S51</strain>
    </source>
</reference>
<dbReference type="Pfam" id="PF08448">
    <property type="entry name" value="PAS_4"/>
    <property type="match status" value="1"/>
</dbReference>
<dbReference type="EMBL" id="CP042261">
    <property type="protein sequence ID" value="QDY70271.1"/>
    <property type="molecule type" value="Genomic_DNA"/>
</dbReference>
<dbReference type="SUPFAM" id="SSF55874">
    <property type="entry name" value="ATPase domain of HSP90 chaperone/DNA topoisomerase II/histidine kinase"/>
    <property type="match status" value="1"/>
</dbReference>
<dbReference type="Gene3D" id="3.40.50.2300">
    <property type="match status" value="1"/>
</dbReference>
<dbReference type="SMART" id="SM00388">
    <property type="entry name" value="HisKA"/>
    <property type="match status" value="1"/>
</dbReference>
<feature type="domain" description="Response regulatory" evidence="7">
    <location>
        <begin position="626"/>
        <end position="742"/>
    </location>
</feature>
<feature type="modified residue" description="4-aspartylphosphate" evidence="4">
    <location>
        <position position="677"/>
    </location>
</feature>
<dbReference type="Pfam" id="PF02518">
    <property type="entry name" value="HATPase_c"/>
    <property type="match status" value="1"/>
</dbReference>
<evidence type="ECO:0000256" key="4">
    <source>
        <dbReference type="PROSITE-ProRule" id="PRU00169"/>
    </source>
</evidence>
<accession>A0A5B8IZB2</accession>
<keyword evidence="5" id="KW-0812">Transmembrane</keyword>
<sequence>MPVARCLAVAGFVVLAVSIWFGNPVQSELGSIVGLVVLGPSLAVLAISGYTRKRRGDFFSTLQAMFGSYPMPMIATSVDGRIEYTNGAAADVADGASLIFHCLDHEAADSSDLAARLILAAARDGYAFEDKHLNCRTRRISVSKLQYGFFLWRIEELFSPDSKTGPVSLPVFSLGEDNCLTPRTPSAIKLLGGERIEARLQNFDATSRNVQNLDIVIGKQLLHRSIVAAQTATGYEIYCLPEELEAAATQSPTMDALPVPLLKVRRDGTIVAANRSVRDLLDDDIIPGIRLSELISGLGRPVEDWLSEVAEGRGLQQSEFLRLASQDRDKYVQVTLKRSVERGEVFLIAVLNDATELKTLEAQFVQSQKMQAIGQLAGGIAHDFNNLLTAISGHCDLMLLRHAPDDGDYGDLVQIHQNANRAASLVGQLLAFSRKQTLQTQFLDLREGLADLTHLLNRLVGERVTLTLRHSPDGCGIRADKRQLEQVIMNLVVNARDAMPDGGEIVIETQSVDLESELHRNRAIIPPGRYVVVRVIDQGEGIPVEQLSKIFEPFYTTKKAGEGTGLGLSTAYGIVKQTGGFIFANSTVGCGTIFTLYFPLHTERETPPEEPVEQVPRVDEDRCDGIILLVEDEAPVRAFASRALQLKGFTVLEAENAEEALAILADKAVEVDVFVTDVVMPGMDGPTWVQKALSDRPDTRVVFVSGYAEDALNDHELKIPNSVFLPKPFSLQQLTSVVQHQIRRC</sequence>
<dbReference type="InterPro" id="IPR005467">
    <property type="entry name" value="His_kinase_dom"/>
</dbReference>
<dbReference type="Gene3D" id="1.10.287.130">
    <property type="match status" value="1"/>
</dbReference>
<dbReference type="PRINTS" id="PR00344">
    <property type="entry name" value="BCTRLSENSOR"/>
</dbReference>
<keyword evidence="5" id="KW-0472">Membrane</keyword>
<dbReference type="OrthoDB" id="9796100at2"/>
<dbReference type="InterPro" id="IPR011006">
    <property type="entry name" value="CheY-like_superfamily"/>
</dbReference>
<name>A0A5B8IZB2_9RHOB</name>
<dbReference type="Gene3D" id="3.30.565.10">
    <property type="entry name" value="Histidine kinase-like ATPase, C-terminal domain"/>
    <property type="match status" value="1"/>
</dbReference>
<keyword evidence="3 4" id="KW-0597">Phosphoprotein</keyword>
<evidence type="ECO:0000259" key="7">
    <source>
        <dbReference type="PROSITE" id="PS50110"/>
    </source>
</evidence>
<gene>
    <name evidence="8" type="ORF">FPZ52_06960</name>
</gene>
<feature type="transmembrane region" description="Helical" evidence="5">
    <location>
        <begin position="7"/>
        <end position="23"/>
    </location>
</feature>
<dbReference type="PROSITE" id="PS50109">
    <property type="entry name" value="HIS_KIN"/>
    <property type="match status" value="1"/>
</dbReference>
<evidence type="ECO:0000256" key="3">
    <source>
        <dbReference type="ARBA" id="ARBA00022553"/>
    </source>
</evidence>
<dbReference type="Pfam" id="PF00512">
    <property type="entry name" value="HisKA"/>
    <property type="match status" value="1"/>
</dbReference>
<keyword evidence="9" id="KW-1185">Reference proteome</keyword>
<dbReference type="InterPro" id="IPR036097">
    <property type="entry name" value="HisK_dim/P_sf"/>
</dbReference>
<dbReference type="RefSeq" id="WP_146365690.1">
    <property type="nucleotide sequence ID" value="NZ_CP042261.1"/>
</dbReference>
<dbReference type="SMART" id="SM00387">
    <property type="entry name" value="HATPase_c"/>
    <property type="match status" value="1"/>
</dbReference>
<dbReference type="FunFam" id="1.10.287.130:FF:000037">
    <property type="entry name" value="Hybrid sensor histidine kinase/response regulator"/>
    <property type="match status" value="1"/>
</dbReference>
<dbReference type="AlphaFoldDB" id="A0A5B8IZB2"/>
<dbReference type="InterPro" id="IPR003661">
    <property type="entry name" value="HisK_dim/P_dom"/>
</dbReference>
<dbReference type="InterPro" id="IPR036890">
    <property type="entry name" value="HATPase_C_sf"/>
</dbReference>
<evidence type="ECO:0000256" key="1">
    <source>
        <dbReference type="ARBA" id="ARBA00000085"/>
    </source>
</evidence>
<dbReference type="CDD" id="cd00082">
    <property type="entry name" value="HisKA"/>
    <property type="match status" value="1"/>
</dbReference>
<dbReference type="GO" id="GO:0000155">
    <property type="term" value="F:phosphorelay sensor kinase activity"/>
    <property type="evidence" value="ECO:0007669"/>
    <property type="project" value="InterPro"/>
</dbReference>
<dbReference type="SMART" id="SM00448">
    <property type="entry name" value="REC"/>
    <property type="match status" value="1"/>
</dbReference>
<dbReference type="Proteomes" id="UP000318483">
    <property type="component" value="Chromosome"/>
</dbReference>
<evidence type="ECO:0000313" key="9">
    <source>
        <dbReference type="Proteomes" id="UP000318483"/>
    </source>
</evidence>
<dbReference type="SUPFAM" id="SSF47384">
    <property type="entry name" value="Homodimeric domain of signal transducing histidine kinase"/>
    <property type="match status" value="1"/>
</dbReference>
<dbReference type="Pfam" id="PF00072">
    <property type="entry name" value="Response_reg"/>
    <property type="match status" value="1"/>
</dbReference>
<dbReference type="InterPro" id="IPR013656">
    <property type="entry name" value="PAS_4"/>
</dbReference>
<dbReference type="Gene3D" id="3.30.450.20">
    <property type="entry name" value="PAS domain"/>
    <property type="match status" value="1"/>
</dbReference>
<dbReference type="InterPro" id="IPR001789">
    <property type="entry name" value="Sig_transdc_resp-reg_receiver"/>
</dbReference>
<feature type="transmembrane region" description="Helical" evidence="5">
    <location>
        <begin position="29"/>
        <end position="50"/>
    </location>
</feature>
<dbReference type="KEGG" id="lit:FPZ52_06960"/>
<dbReference type="EC" id="2.7.13.3" evidence="2"/>
<evidence type="ECO:0000256" key="5">
    <source>
        <dbReference type="SAM" id="Phobius"/>
    </source>
</evidence>
<dbReference type="PROSITE" id="PS50110">
    <property type="entry name" value="RESPONSE_REGULATORY"/>
    <property type="match status" value="1"/>
</dbReference>
<keyword evidence="5" id="KW-1133">Transmembrane helix</keyword>
<dbReference type="InterPro" id="IPR003594">
    <property type="entry name" value="HATPase_dom"/>
</dbReference>
<evidence type="ECO:0000313" key="8">
    <source>
        <dbReference type="EMBL" id="QDY70271.1"/>
    </source>
</evidence>
<dbReference type="PANTHER" id="PTHR43065">
    <property type="entry name" value="SENSOR HISTIDINE KINASE"/>
    <property type="match status" value="1"/>
</dbReference>
<protein>
    <recommendedName>
        <fullName evidence="2">histidine kinase</fullName>
        <ecNumber evidence="2">2.7.13.3</ecNumber>
    </recommendedName>
</protein>
<dbReference type="SUPFAM" id="SSF52172">
    <property type="entry name" value="CheY-like"/>
    <property type="match status" value="1"/>
</dbReference>
<dbReference type="InterPro" id="IPR004358">
    <property type="entry name" value="Sig_transdc_His_kin-like_C"/>
</dbReference>
<dbReference type="PANTHER" id="PTHR43065:SF42">
    <property type="entry name" value="TWO-COMPONENT SENSOR PPRA"/>
    <property type="match status" value="1"/>
</dbReference>
<organism evidence="8 9">
    <name type="scientific">Qingshengfaniella alkalisoli</name>
    <dbReference type="NCBI Taxonomy" id="2599296"/>
    <lineage>
        <taxon>Bacteria</taxon>
        <taxon>Pseudomonadati</taxon>
        <taxon>Pseudomonadota</taxon>
        <taxon>Alphaproteobacteria</taxon>
        <taxon>Rhodobacterales</taxon>
        <taxon>Paracoccaceae</taxon>
        <taxon>Qingshengfaniella</taxon>
    </lineage>
</organism>
<evidence type="ECO:0000256" key="2">
    <source>
        <dbReference type="ARBA" id="ARBA00012438"/>
    </source>
</evidence>
<feature type="domain" description="Histidine kinase" evidence="6">
    <location>
        <begin position="379"/>
        <end position="602"/>
    </location>
</feature>
<evidence type="ECO:0000259" key="6">
    <source>
        <dbReference type="PROSITE" id="PS50109"/>
    </source>
</evidence>
<proteinExistence type="predicted"/>
<comment type="catalytic activity">
    <reaction evidence="1">
        <text>ATP + protein L-histidine = ADP + protein N-phospho-L-histidine.</text>
        <dbReference type="EC" id="2.7.13.3"/>
    </reaction>
</comment>